<evidence type="ECO:0000313" key="1">
    <source>
        <dbReference type="EMBL" id="KFO28669.1"/>
    </source>
</evidence>
<dbReference type="AlphaFoldDB" id="A0A091D985"/>
<dbReference type="EMBL" id="KN122707">
    <property type="protein sequence ID" value="KFO28669.1"/>
    <property type="molecule type" value="Genomic_DNA"/>
</dbReference>
<name>A0A091D985_FUKDA</name>
<dbReference type="Proteomes" id="UP000028990">
    <property type="component" value="Unassembled WGS sequence"/>
</dbReference>
<proteinExistence type="predicted"/>
<keyword evidence="2" id="KW-1185">Reference proteome</keyword>
<evidence type="ECO:0000313" key="2">
    <source>
        <dbReference type="Proteomes" id="UP000028990"/>
    </source>
</evidence>
<accession>A0A091D985</accession>
<sequence length="145" mass="16475">MILKTGTPTDRLALEYMDEGIRIGEIDELSEFIEEVGYFQFCVEGQLQQHQCVDQGIHSPKEHRSQNQLDTEEAVHDDRVPQRVTNGPRVVISHHNNGKTFQDSTNQDKLYLTEAFCISDALILCLAVPQHQCNGMNVVLKENHS</sequence>
<gene>
    <name evidence="1" type="ORF">H920_09932</name>
</gene>
<organism evidence="1 2">
    <name type="scientific">Fukomys damarensis</name>
    <name type="common">Damaraland mole rat</name>
    <name type="synonym">Cryptomys damarensis</name>
    <dbReference type="NCBI Taxonomy" id="885580"/>
    <lineage>
        <taxon>Eukaryota</taxon>
        <taxon>Metazoa</taxon>
        <taxon>Chordata</taxon>
        <taxon>Craniata</taxon>
        <taxon>Vertebrata</taxon>
        <taxon>Euteleostomi</taxon>
        <taxon>Mammalia</taxon>
        <taxon>Eutheria</taxon>
        <taxon>Euarchontoglires</taxon>
        <taxon>Glires</taxon>
        <taxon>Rodentia</taxon>
        <taxon>Hystricomorpha</taxon>
        <taxon>Bathyergidae</taxon>
        <taxon>Fukomys</taxon>
    </lineage>
</organism>
<reference evidence="1 2" key="1">
    <citation type="submission" date="2013-11" db="EMBL/GenBank/DDBJ databases">
        <title>The Damaraland mole rat (Fukomys damarensis) genome and evolution of African mole rats.</title>
        <authorList>
            <person name="Gladyshev V.N."/>
            <person name="Fang X."/>
        </authorList>
    </citation>
    <scope>NUCLEOTIDE SEQUENCE [LARGE SCALE GENOMIC DNA]</scope>
    <source>
        <tissue evidence="1">Liver</tissue>
    </source>
</reference>
<protein>
    <submittedName>
        <fullName evidence="1">Uncharacterized protein</fullName>
    </submittedName>
</protein>